<keyword evidence="7 8" id="KW-0472">Membrane</keyword>
<feature type="transmembrane region" description="Helical" evidence="8">
    <location>
        <begin position="23"/>
        <end position="48"/>
    </location>
</feature>
<accession>A0A1R1LLF6</accession>
<dbReference type="PANTHER" id="PTHR21716">
    <property type="entry name" value="TRANSMEMBRANE PROTEIN"/>
    <property type="match status" value="1"/>
</dbReference>
<feature type="transmembrane region" description="Helical" evidence="8">
    <location>
        <begin position="320"/>
        <end position="348"/>
    </location>
</feature>
<evidence type="ECO:0000256" key="8">
    <source>
        <dbReference type="SAM" id="Phobius"/>
    </source>
</evidence>
<reference evidence="9 10" key="1">
    <citation type="submission" date="2016-12" db="EMBL/GenBank/DDBJ databases">
        <title>Draft genome of Tersicoccus phoenicis 1P05MA.</title>
        <authorList>
            <person name="Nakajima Y."/>
            <person name="Yoshizawa S."/>
            <person name="Nakamura K."/>
            <person name="Ogura Y."/>
            <person name="Hayashi T."/>
            <person name="Kogure K."/>
        </authorList>
    </citation>
    <scope>NUCLEOTIDE SEQUENCE [LARGE SCALE GENOMIC DNA]</scope>
    <source>
        <strain evidence="9 10">1p05MA</strain>
    </source>
</reference>
<sequence length="371" mass="38760">MRPPSENAPEANRGRLGMLLTDALGTAGLRSVQVIAVLALVAVGIWALLQVTVVVLPVLIALILSSAMWPLVRRLRRVVPAILAAWVVFLGTFVVLGGVIAALYFAVRAQWSSLVDQAATGVRQLQDVYTNLPVQFSQQDIDGAVQGVTDFFTSAQFGASALTGLSAAGNFFTGLALLLVVLFFFLKDGDRIWDFVLSWVKPARQPKWRQSGTRAVDTFGGYIRGTAIIAAVDAVGIGLALWVLGVPLALPLAVIVFIGAFVPLVGATAAGVLATLVALVANGPLVALGALAAVIIVNQLEGDFLQPVVMGQTLSLHPLVILIALAVGTVLGGLAGAVLSVPLTAVAWKVIKVWTGRDEQPTSPEETGRAA</sequence>
<evidence type="ECO:0000256" key="6">
    <source>
        <dbReference type="ARBA" id="ARBA00022989"/>
    </source>
</evidence>
<evidence type="ECO:0000256" key="1">
    <source>
        <dbReference type="ARBA" id="ARBA00004651"/>
    </source>
</evidence>
<dbReference type="PANTHER" id="PTHR21716:SF53">
    <property type="entry name" value="PERMEASE PERM-RELATED"/>
    <property type="match status" value="1"/>
</dbReference>
<evidence type="ECO:0000313" key="10">
    <source>
        <dbReference type="Proteomes" id="UP000187085"/>
    </source>
</evidence>
<evidence type="ECO:0000256" key="3">
    <source>
        <dbReference type="ARBA" id="ARBA00022448"/>
    </source>
</evidence>
<organism evidence="9 10">
    <name type="scientific">Tersicoccus phoenicis</name>
    <dbReference type="NCBI Taxonomy" id="554083"/>
    <lineage>
        <taxon>Bacteria</taxon>
        <taxon>Bacillati</taxon>
        <taxon>Actinomycetota</taxon>
        <taxon>Actinomycetes</taxon>
        <taxon>Micrococcales</taxon>
        <taxon>Micrococcaceae</taxon>
        <taxon>Tersicoccus</taxon>
    </lineage>
</organism>
<feature type="transmembrane region" description="Helical" evidence="8">
    <location>
        <begin position="222"/>
        <end position="242"/>
    </location>
</feature>
<feature type="transmembrane region" description="Helical" evidence="8">
    <location>
        <begin position="248"/>
        <end position="269"/>
    </location>
</feature>
<evidence type="ECO:0000313" key="9">
    <source>
        <dbReference type="EMBL" id="OMH28353.1"/>
    </source>
</evidence>
<dbReference type="AlphaFoldDB" id="A0A1R1LLF6"/>
<feature type="transmembrane region" description="Helical" evidence="8">
    <location>
        <begin position="54"/>
        <end position="72"/>
    </location>
</feature>
<dbReference type="GO" id="GO:0055085">
    <property type="term" value="P:transmembrane transport"/>
    <property type="evidence" value="ECO:0007669"/>
    <property type="project" value="TreeGrafter"/>
</dbReference>
<protein>
    <submittedName>
        <fullName evidence="9">AI-2E family transporter</fullName>
    </submittedName>
</protein>
<feature type="transmembrane region" description="Helical" evidence="8">
    <location>
        <begin position="167"/>
        <end position="186"/>
    </location>
</feature>
<name>A0A1R1LLF6_9MICC</name>
<dbReference type="GO" id="GO:0005886">
    <property type="term" value="C:plasma membrane"/>
    <property type="evidence" value="ECO:0007669"/>
    <property type="project" value="UniProtKB-SubCell"/>
</dbReference>
<keyword evidence="3" id="KW-0813">Transport</keyword>
<keyword evidence="10" id="KW-1185">Reference proteome</keyword>
<dbReference type="Proteomes" id="UP000187085">
    <property type="component" value="Unassembled WGS sequence"/>
</dbReference>
<dbReference type="Pfam" id="PF01594">
    <property type="entry name" value="AI-2E_transport"/>
    <property type="match status" value="1"/>
</dbReference>
<gene>
    <name evidence="9" type="ORF">BKD30_02120</name>
</gene>
<comment type="subcellular location">
    <subcellularLocation>
        <location evidence="1">Cell membrane</location>
        <topology evidence="1">Multi-pass membrane protein</topology>
    </subcellularLocation>
</comment>
<evidence type="ECO:0000256" key="5">
    <source>
        <dbReference type="ARBA" id="ARBA00022692"/>
    </source>
</evidence>
<feature type="transmembrane region" description="Helical" evidence="8">
    <location>
        <begin position="276"/>
        <end position="300"/>
    </location>
</feature>
<proteinExistence type="inferred from homology"/>
<keyword evidence="5 8" id="KW-0812">Transmembrane</keyword>
<evidence type="ECO:0000256" key="2">
    <source>
        <dbReference type="ARBA" id="ARBA00009773"/>
    </source>
</evidence>
<comment type="caution">
    <text evidence="9">The sequence shown here is derived from an EMBL/GenBank/DDBJ whole genome shotgun (WGS) entry which is preliminary data.</text>
</comment>
<evidence type="ECO:0000256" key="4">
    <source>
        <dbReference type="ARBA" id="ARBA00022475"/>
    </source>
</evidence>
<evidence type="ECO:0000256" key="7">
    <source>
        <dbReference type="ARBA" id="ARBA00023136"/>
    </source>
</evidence>
<keyword evidence="4" id="KW-1003">Cell membrane</keyword>
<keyword evidence="6 8" id="KW-1133">Transmembrane helix</keyword>
<dbReference type="EMBL" id="MRDE01000009">
    <property type="protein sequence ID" value="OMH28353.1"/>
    <property type="molecule type" value="Genomic_DNA"/>
</dbReference>
<dbReference type="InterPro" id="IPR002549">
    <property type="entry name" value="AI-2E-like"/>
</dbReference>
<comment type="similarity">
    <text evidence="2">Belongs to the autoinducer-2 exporter (AI-2E) (TC 2.A.86) family.</text>
</comment>
<feature type="transmembrane region" description="Helical" evidence="8">
    <location>
        <begin position="84"/>
        <end position="107"/>
    </location>
</feature>